<evidence type="ECO:0000256" key="4">
    <source>
        <dbReference type="ARBA" id="ARBA00023211"/>
    </source>
</evidence>
<dbReference type="PANTHER" id="PTHR11113">
    <property type="entry name" value="N-ACETYLGLUCOSAMINE-6-PHOSPHATE DEACETYLASE"/>
    <property type="match status" value="1"/>
</dbReference>
<dbReference type="AlphaFoldDB" id="A0A429ZTP0"/>
<evidence type="ECO:0000259" key="8">
    <source>
        <dbReference type="Pfam" id="PF13382"/>
    </source>
</evidence>
<name>A0A429ZTP0_9ENTE</name>
<comment type="catalytic activity">
    <reaction evidence="5 6">
        <text>adenine + H2O + H(+) = hypoxanthine + NH4(+)</text>
        <dbReference type="Rhea" id="RHEA:23688"/>
        <dbReference type="ChEBI" id="CHEBI:15377"/>
        <dbReference type="ChEBI" id="CHEBI:15378"/>
        <dbReference type="ChEBI" id="CHEBI:16708"/>
        <dbReference type="ChEBI" id="CHEBI:17368"/>
        <dbReference type="ChEBI" id="CHEBI:28938"/>
        <dbReference type="EC" id="3.5.4.2"/>
    </reaction>
</comment>
<keyword evidence="10" id="KW-1185">Reference proteome</keyword>
<evidence type="ECO:0000256" key="3">
    <source>
        <dbReference type="ARBA" id="ARBA00022801"/>
    </source>
</evidence>
<evidence type="ECO:0000256" key="1">
    <source>
        <dbReference type="ARBA" id="ARBA00006773"/>
    </source>
</evidence>
<dbReference type="SUPFAM" id="SSF51338">
    <property type="entry name" value="Composite domain of metallo-dependent hydrolases"/>
    <property type="match status" value="1"/>
</dbReference>
<evidence type="ECO:0000313" key="9">
    <source>
        <dbReference type="EMBL" id="RST97024.1"/>
    </source>
</evidence>
<comment type="cofactor">
    <cofactor evidence="6">
        <name>Mn(2+)</name>
        <dbReference type="ChEBI" id="CHEBI:29035"/>
    </cofactor>
</comment>
<dbReference type="PANTHER" id="PTHR11113:SF2">
    <property type="entry name" value="ADENINE DEAMINASE"/>
    <property type="match status" value="1"/>
</dbReference>
<reference evidence="9 10" key="1">
    <citation type="submission" date="2017-05" db="EMBL/GenBank/DDBJ databases">
        <title>Vagococcus spp. assemblies.</title>
        <authorList>
            <person name="Gulvik C.A."/>
        </authorList>
    </citation>
    <scope>NUCLEOTIDE SEQUENCE [LARGE SCALE GENOMIC DNA]</scope>
    <source>
        <strain evidence="9 10">NCFB 2777</strain>
    </source>
</reference>
<organism evidence="9 10">
    <name type="scientific">Vagococcus salmoninarum</name>
    <dbReference type="NCBI Taxonomy" id="2739"/>
    <lineage>
        <taxon>Bacteria</taxon>
        <taxon>Bacillati</taxon>
        <taxon>Bacillota</taxon>
        <taxon>Bacilli</taxon>
        <taxon>Lactobacillales</taxon>
        <taxon>Enterococcaceae</taxon>
        <taxon>Vagococcus</taxon>
    </lineage>
</organism>
<protein>
    <recommendedName>
        <fullName evidence="2 6">Adenine deaminase</fullName>
        <shortName evidence="6">Adenase</shortName>
        <shortName evidence="6">Adenine aminase</shortName>
        <ecNumber evidence="2 6">3.5.4.2</ecNumber>
    </recommendedName>
</protein>
<comment type="similarity">
    <text evidence="1 6">Belongs to the metallo-dependent hydrolases superfamily. Adenine deaminase family.</text>
</comment>
<gene>
    <name evidence="6" type="primary">ade</name>
    <name evidence="9" type="ORF">CBF35_03610</name>
</gene>
<sequence>MTIDLLVTNVQIFNSFNRQFESGSIAISEGKFFYRSQEDLSYLNPKEVLDGGNRYMIPGLLDIHMHIESSMTLPSIFSKAALTYGVTTIVADAHEVANVFGIVGLKEYFKGETELDIFQAIPSSVPSTTKALETTGGVIELAEVAELLDSPEVVCLGEAMNFKGIVSEPASLIRQIIALVQEKHPRMPIEGHVPRITGEELARFSYQGVTADHTHQSPESILEKVYNGMFIELQSKSITPETIKTVVDHQLYEYMALITDDVMADDLLTSHLNGNIKKAVACGLPIEWAIYMSTYTPARRIGFQDRGAIAPGLLADFILLDDLTTFEIAAVYKKGQLVHRQGEAIQQPAVIEEFPPEYYQSVKCRLLTPVDLKIAAPATATEADVNVMAIQAVGTFTTQESKTLPVVDGYLNWEDSGLALIIVMERYGLNGNIAYGFVDQGLHEKGAVATTWAHDHHNLMVMGTDSASILEAQKTLLALQGGYVVVNQGELVATCPLPIGGILSAAPLADLGQKLKDVRQGMVDLGYRNGNEIMSFSTLSLPVSPEIKITDKGMMATKSQELIPLIRRFR</sequence>
<evidence type="ECO:0000259" key="7">
    <source>
        <dbReference type="Pfam" id="PF01979"/>
    </source>
</evidence>
<evidence type="ECO:0000256" key="6">
    <source>
        <dbReference type="HAMAP-Rule" id="MF_01518"/>
    </source>
</evidence>
<dbReference type="InterPro" id="IPR026912">
    <property type="entry name" value="Adenine_deam_C"/>
</dbReference>
<dbReference type="Gene3D" id="2.30.40.10">
    <property type="entry name" value="Urease, subunit C, domain 1"/>
    <property type="match status" value="1"/>
</dbReference>
<comment type="caution">
    <text evidence="9">The sequence shown here is derived from an EMBL/GenBank/DDBJ whole genome shotgun (WGS) entry which is preliminary data.</text>
</comment>
<evidence type="ECO:0000313" key="10">
    <source>
        <dbReference type="Proteomes" id="UP000287239"/>
    </source>
</evidence>
<dbReference type="InterPro" id="IPR006679">
    <property type="entry name" value="Adenine_deam"/>
</dbReference>
<dbReference type="Gene3D" id="3.20.20.140">
    <property type="entry name" value="Metal-dependent hydrolases"/>
    <property type="match status" value="1"/>
</dbReference>
<dbReference type="GO" id="GO:0006146">
    <property type="term" value="P:adenine catabolic process"/>
    <property type="evidence" value="ECO:0007669"/>
    <property type="project" value="InterPro"/>
</dbReference>
<dbReference type="EMBL" id="NGJU01000004">
    <property type="protein sequence ID" value="RST97024.1"/>
    <property type="molecule type" value="Genomic_DNA"/>
</dbReference>
<dbReference type="Pfam" id="PF13382">
    <property type="entry name" value="Adenine_deam_C"/>
    <property type="match status" value="1"/>
</dbReference>
<dbReference type="RefSeq" id="WP_126778624.1">
    <property type="nucleotide sequence ID" value="NZ_NGJU01000004.1"/>
</dbReference>
<keyword evidence="3 6" id="KW-0378">Hydrolase</keyword>
<feature type="domain" description="Adenine deaminase C-terminal" evidence="8">
    <location>
        <begin position="395"/>
        <end position="560"/>
    </location>
</feature>
<dbReference type="InterPro" id="IPR006680">
    <property type="entry name" value="Amidohydro-rel"/>
</dbReference>
<dbReference type="EC" id="3.5.4.2" evidence="2 6"/>
<proteinExistence type="inferred from homology"/>
<dbReference type="SUPFAM" id="SSF51556">
    <property type="entry name" value="Metallo-dependent hydrolases"/>
    <property type="match status" value="1"/>
</dbReference>
<dbReference type="HAMAP" id="MF_01518">
    <property type="entry name" value="Adenine_deamin"/>
    <property type="match status" value="1"/>
</dbReference>
<dbReference type="InterPro" id="IPR032466">
    <property type="entry name" value="Metal_Hydrolase"/>
</dbReference>
<keyword evidence="4 6" id="KW-0464">Manganese</keyword>
<dbReference type="GO" id="GO:0000034">
    <property type="term" value="F:adenine deaminase activity"/>
    <property type="evidence" value="ECO:0007669"/>
    <property type="project" value="UniProtKB-UniRule"/>
</dbReference>
<dbReference type="GeneID" id="98567444"/>
<dbReference type="Proteomes" id="UP000287239">
    <property type="component" value="Unassembled WGS sequence"/>
</dbReference>
<dbReference type="InterPro" id="IPR011059">
    <property type="entry name" value="Metal-dep_hydrolase_composite"/>
</dbReference>
<feature type="domain" description="Amidohydrolase-related" evidence="7">
    <location>
        <begin position="55"/>
        <end position="338"/>
    </location>
</feature>
<accession>A0A429ZTP0</accession>
<dbReference type="OrthoDB" id="9775607at2"/>
<evidence type="ECO:0000256" key="5">
    <source>
        <dbReference type="ARBA" id="ARBA00047720"/>
    </source>
</evidence>
<evidence type="ECO:0000256" key="2">
    <source>
        <dbReference type="ARBA" id="ARBA00012782"/>
    </source>
</evidence>
<dbReference type="Pfam" id="PF01979">
    <property type="entry name" value="Amidohydro_1"/>
    <property type="match status" value="1"/>
</dbReference>